<gene>
    <name evidence="2" type="ORF">SAMN02745146_2910</name>
</gene>
<organism evidence="2 3">
    <name type="scientific">Hymenobacter daecheongensis DSM 21074</name>
    <dbReference type="NCBI Taxonomy" id="1121955"/>
    <lineage>
        <taxon>Bacteria</taxon>
        <taxon>Pseudomonadati</taxon>
        <taxon>Bacteroidota</taxon>
        <taxon>Cytophagia</taxon>
        <taxon>Cytophagales</taxon>
        <taxon>Hymenobacteraceae</taxon>
        <taxon>Hymenobacter</taxon>
    </lineage>
</organism>
<feature type="transmembrane region" description="Helical" evidence="1">
    <location>
        <begin position="12"/>
        <end position="31"/>
    </location>
</feature>
<dbReference type="OrthoDB" id="9786064at2"/>
<evidence type="ECO:0008006" key="4">
    <source>
        <dbReference type="Google" id="ProtNLM"/>
    </source>
</evidence>
<feature type="transmembrane region" description="Helical" evidence="1">
    <location>
        <begin position="186"/>
        <end position="206"/>
    </location>
</feature>
<feature type="transmembrane region" description="Helical" evidence="1">
    <location>
        <begin position="158"/>
        <end position="180"/>
    </location>
</feature>
<dbReference type="EMBL" id="FQYN01000006">
    <property type="protein sequence ID" value="SHJ35947.1"/>
    <property type="molecule type" value="Genomic_DNA"/>
</dbReference>
<dbReference type="AlphaFoldDB" id="A0A1M6ING7"/>
<name>A0A1M6ING7_9BACT</name>
<proteinExistence type="predicted"/>
<accession>A0A1M6ING7</accession>
<reference evidence="2 3" key="1">
    <citation type="submission" date="2016-11" db="EMBL/GenBank/DDBJ databases">
        <authorList>
            <person name="Jaros S."/>
            <person name="Januszkiewicz K."/>
            <person name="Wedrychowicz H."/>
        </authorList>
    </citation>
    <scope>NUCLEOTIDE SEQUENCE [LARGE SCALE GENOMIC DNA]</scope>
    <source>
        <strain evidence="2 3">DSM 21074</strain>
    </source>
</reference>
<feature type="transmembrane region" description="Helical" evidence="1">
    <location>
        <begin position="43"/>
        <end position="67"/>
    </location>
</feature>
<sequence length="208" mass="21817">MNKLISSILSALFHPLLLPSYLFYVVCYQVPQSILTPSLPSRWLVLGVVFVFTFVLPALGTGVLYWFGQLDSLLLRERAQRPLPLLLAALSFGMAATVLTQHALFDALLGQMMVGMALAVLLTFLISLSWKISAHGVGVGGAAGLLLLLYLSGPPGSALLGWLLGTVLLAGAVLSARLALDAHTPAQAWAGLGLGAGVVLGIGLSVKF</sequence>
<feature type="transmembrane region" description="Helical" evidence="1">
    <location>
        <begin position="132"/>
        <end position="151"/>
    </location>
</feature>
<evidence type="ECO:0000256" key="1">
    <source>
        <dbReference type="SAM" id="Phobius"/>
    </source>
</evidence>
<evidence type="ECO:0000313" key="2">
    <source>
        <dbReference type="EMBL" id="SHJ35947.1"/>
    </source>
</evidence>
<protein>
    <recommendedName>
        <fullName evidence="4">PAP2 superfamily protein</fullName>
    </recommendedName>
</protein>
<keyword evidence="3" id="KW-1185">Reference proteome</keyword>
<keyword evidence="1" id="KW-1133">Transmembrane helix</keyword>
<evidence type="ECO:0000313" key="3">
    <source>
        <dbReference type="Proteomes" id="UP000184418"/>
    </source>
</evidence>
<keyword evidence="1" id="KW-0812">Transmembrane</keyword>
<dbReference type="Proteomes" id="UP000184418">
    <property type="component" value="Unassembled WGS sequence"/>
</dbReference>
<dbReference type="STRING" id="1121955.SAMN02745146_2910"/>
<dbReference type="RefSeq" id="WP_073110555.1">
    <property type="nucleotide sequence ID" value="NZ_FQYN01000006.1"/>
</dbReference>
<keyword evidence="1" id="KW-0472">Membrane</keyword>
<feature type="transmembrane region" description="Helical" evidence="1">
    <location>
        <begin position="107"/>
        <end position="126"/>
    </location>
</feature>
<feature type="transmembrane region" description="Helical" evidence="1">
    <location>
        <begin position="82"/>
        <end position="100"/>
    </location>
</feature>